<dbReference type="EMBL" id="JACBZF010000002">
    <property type="protein sequence ID" value="NYH95089.1"/>
    <property type="molecule type" value="Genomic_DNA"/>
</dbReference>
<keyword evidence="3" id="KW-1185">Reference proteome</keyword>
<protein>
    <submittedName>
        <fullName evidence="2">Uncharacterized protein</fullName>
    </submittedName>
</protein>
<feature type="transmembrane region" description="Helical" evidence="1">
    <location>
        <begin position="12"/>
        <end position="29"/>
    </location>
</feature>
<name>A0A7Z0BTD7_9SPHN</name>
<dbReference type="AlphaFoldDB" id="A0A7Z0BTD7"/>
<gene>
    <name evidence="2" type="ORF">FHS75_001408</name>
</gene>
<organism evidence="2 3">
    <name type="scientific">Novosphingobium marinum</name>
    <dbReference type="NCBI Taxonomy" id="1514948"/>
    <lineage>
        <taxon>Bacteria</taxon>
        <taxon>Pseudomonadati</taxon>
        <taxon>Pseudomonadota</taxon>
        <taxon>Alphaproteobacteria</taxon>
        <taxon>Sphingomonadales</taxon>
        <taxon>Sphingomonadaceae</taxon>
        <taxon>Novosphingobium</taxon>
    </lineage>
</organism>
<evidence type="ECO:0000256" key="1">
    <source>
        <dbReference type="SAM" id="Phobius"/>
    </source>
</evidence>
<evidence type="ECO:0000313" key="2">
    <source>
        <dbReference type="EMBL" id="NYH95089.1"/>
    </source>
</evidence>
<reference evidence="2 3" key="1">
    <citation type="submission" date="2020-07" db="EMBL/GenBank/DDBJ databases">
        <title>Genomic Encyclopedia of Type Strains, Phase IV (KMG-IV): sequencing the most valuable type-strain genomes for metagenomic binning, comparative biology and taxonomic classification.</title>
        <authorList>
            <person name="Goeker M."/>
        </authorList>
    </citation>
    <scope>NUCLEOTIDE SEQUENCE [LARGE SCALE GENOMIC DNA]</scope>
    <source>
        <strain evidence="2 3">DSM 29043</strain>
    </source>
</reference>
<sequence>MAMNGSTIRKRYIVTAFVLILSAIAYVLVARPMLRSMGATTYGPLSSHSKDIILVHAEKLLMNVPPLSDLSDDSLRFVAMPSFGDRWMAVSLSSDGSRALGHLAVLDRKTGKVSKRAFRLTEPEFDRFTAAWDAETGNYWGALSLWADGTSLGFERRRGSTITSGIGNSPCHYDVLGDLAADHIGPHAEELTDLSVPYIDRFLASDHC</sequence>
<keyword evidence="1" id="KW-0472">Membrane</keyword>
<keyword evidence="1" id="KW-1133">Transmembrane helix</keyword>
<evidence type="ECO:0000313" key="3">
    <source>
        <dbReference type="Proteomes" id="UP000522081"/>
    </source>
</evidence>
<dbReference type="RefSeq" id="WP_179406973.1">
    <property type="nucleotide sequence ID" value="NZ_JACBZF010000002.1"/>
</dbReference>
<proteinExistence type="predicted"/>
<comment type="caution">
    <text evidence="2">The sequence shown here is derived from an EMBL/GenBank/DDBJ whole genome shotgun (WGS) entry which is preliminary data.</text>
</comment>
<dbReference type="Proteomes" id="UP000522081">
    <property type="component" value="Unassembled WGS sequence"/>
</dbReference>
<keyword evidence="1" id="KW-0812">Transmembrane</keyword>
<accession>A0A7Z0BTD7</accession>